<keyword evidence="5" id="KW-0479">Metal-binding</keyword>
<protein>
    <recommendedName>
        <fullName evidence="3 7">Squalene synthase</fullName>
        <ecNumber evidence="3 7">2.5.1.21</ecNumber>
    </recommendedName>
</protein>
<evidence type="ECO:0000256" key="5">
    <source>
        <dbReference type="ARBA" id="ARBA00022723"/>
    </source>
</evidence>
<evidence type="ECO:0000256" key="3">
    <source>
        <dbReference type="ARBA" id="ARBA00012373"/>
    </source>
</evidence>
<dbReference type="EC" id="2.5.1.21" evidence="3 7"/>
<dbReference type="InterPro" id="IPR033904">
    <property type="entry name" value="Trans_IPPS_HH"/>
</dbReference>
<accession>D8TK09</accession>
<dbReference type="KEGG" id="vcn:VOLCADRAFT_79344"/>
<dbReference type="EMBL" id="GL378325">
    <property type="protein sequence ID" value="EFJ51981.1"/>
    <property type="molecule type" value="Genomic_DNA"/>
</dbReference>
<dbReference type="GO" id="GO:0055056">
    <property type="term" value="F:D-glucose transmembrane transporter activity"/>
    <property type="evidence" value="ECO:0007669"/>
    <property type="project" value="UniProtKB-UniRule"/>
</dbReference>
<organism evidence="9">
    <name type="scientific">Volvox carteri f. nagariensis</name>
    <dbReference type="NCBI Taxonomy" id="3068"/>
    <lineage>
        <taxon>Eukaryota</taxon>
        <taxon>Viridiplantae</taxon>
        <taxon>Chlorophyta</taxon>
        <taxon>core chlorophytes</taxon>
        <taxon>Chlorophyceae</taxon>
        <taxon>CS clade</taxon>
        <taxon>Chlamydomonadales</taxon>
        <taxon>Volvocaceae</taxon>
        <taxon>Volvox</taxon>
    </lineage>
</organism>
<keyword evidence="6" id="KW-0460">Magnesium</keyword>
<dbReference type="InterPro" id="IPR019845">
    <property type="entry name" value="Squalene/phytoene_synthase_CS"/>
</dbReference>
<dbReference type="GO" id="GO:0045338">
    <property type="term" value="P:farnesyl diphosphate metabolic process"/>
    <property type="evidence" value="ECO:0007669"/>
    <property type="project" value="InterPro"/>
</dbReference>
<dbReference type="CDD" id="cd00683">
    <property type="entry name" value="Trans_IPPS_HH"/>
    <property type="match status" value="1"/>
</dbReference>
<comment type="function">
    <text evidence="7">Catalyzes the condensation of 2 farnesyl pyrophosphate (FPP) moieties to form squalene.</text>
</comment>
<dbReference type="FunFam" id="1.10.600.10:FF:000023">
    <property type="entry name" value="Squalene synthase"/>
    <property type="match status" value="1"/>
</dbReference>
<dbReference type="GO" id="GO:0046872">
    <property type="term" value="F:metal ion binding"/>
    <property type="evidence" value="ECO:0007669"/>
    <property type="project" value="UniProtKB-KW"/>
</dbReference>
<dbReference type="FunCoup" id="D8TK09">
    <property type="interactions" value="1617"/>
</dbReference>
<comment type="cofactor">
    <cofactor evidence="1 7">
        <name>Mg(2+)</name>
        <dbReference type="ChEBI" id="CHEBI:18420"/>
    </cofactor>
</comment>
<dbReference type="eggNOG" id="KOG1459">
    <property type="taxonomic scope" value="Eukaryota"/>
</dbReference>
<evidence type="ECO:0000313" key="9">
    <source>
        <dbReference type="Proteomes" id="UP000001058"/>
    </source>
</evidence>
<dbReference type="RefSeq" id="XP_002946755.1">
    <property type="nucleotide sequence ID" value="XM_002946709.1"/>
</dbReference>
<dbReference type="Gene3D" id="1.10.600.10">
    <property type="entry name" value="Farnesyl Diphosphate Synthase"/>
    <property type="match status" value="1"/>
</dbReference>
<dbReference type="GO" id="GO:0016126">
    <property type="term" value="P:sterol biosynthetic process"/>
    <property type="evidence" value="ECO:0007669"/>
    <property type="project" value="UniProtKB-ARBA"/>
</dbReference>
<dbReference type="InterPro" id="IPR006449">
    <property type="entry name" value="Squal_synth-like"/>
</dbReference>
<gene>
    <name evidence="8" type="ORF">VOLCADRAFT_79344</name>
</gene>
<dbReference type="PROSITE" id="PS01044">
    <property type="entry name" value="SQUALEN_PHYTOEN_SYN_1"/>
    <property type="match status" value="1"/>
</dbReference>
<dbReference type="SFLD" id="SFLDS00005">
    <property type="entry name" value="Isoprenoid_Synthase_Type_I"/>
    <property type="match status" value="1"/>
</dbReference>
<dbReference type="SUPFAM" id="SSF48576">
    <property type="entry name" value="Terpenoid synthases"/>
    <property type="match status" value="1"/>
</dbReference>
<dbReference type="AlphaFoldDB" id="D8TK09"/>
<comment type="catalytic activity">
    <reaction evidence="7">
        <text>2 (2E,6E)-farnesyl diphosphate + NADPH + H(+) = squalene + 2 diphosphate + NADP(+)</text>
        <dbReference type="Rhea" id="RHEA:32295"/>
        <dbReference type="ChEBI" id="CHEBI:15378"/>
        <dbReference type="ChEBI" id="CHEBI:15440"/>
        <dbReference type="ChEBI" id="CHEBI:33019"/>
        <dbReference type="ChEBI" id="CHEBI:57783"/>
        <dbReference type="ChEBI" id="CHEBI:58349"/>
        <dbReference type="ChEBI" id="CHEBI:175763"/>
        <dbReference type="EC" id="2.5.1.21"/>
    </reaction>
</comment>
<keyword evidence="9" id="KW-1185">Reference proteome</keyword>
<comment type="similarity">
    <text evidence="2 7">Belongs to the phytoene/squalene synthase family.</text>
</comment>
<dbReference type="GO" id="GO:0005789">
    <property type="term" value="C:endoplasmic reticulum membrane"/>
    <property type="evidence" value="ECO:0007669"/>
    <property type="project" value="TreeGrafter"/>
</dbReference>
<evidence type="ECO:0000256" key="4">
    <source>
        <dbReference type="ARBA" id="ARBA00022679"/>
    </source>
</evidence>
<reference evidence="8 9" key="1">
    <citation type="journal article" date="2010" name="Science">
        <title>Genomic analysis of organismal complexity in the multicellular green alga Volvox carteri.</title>
        <authorList>
            <person name="Prochnik S.E."/>
            <person name="Umen J."/>
            <person name="Nedelcu A.M."/>
            <person name="Hallmann A."/>
            <person name="Miller S.M."/>
            <person name="Nishii I."/>
            <person name="Ferris P."/>
            <person name="Kuo A."/>
            <person name="Mitros T."/>
            <person name="Fritz-Laylin L.K."/>
            <person name="Hellsten U."/>
            <person name="Chapman J."/>
            <person name="Simakov O."/>
            <person name="Rensing S.A."/>
            <person name="Terry A."/>
            <person name="Pangilinan J."/>
            <person name="Kapitonov V."/>
            <person name="Jurka J."/>
            <person name="Salamov A."/>
            <person name="Shapiro H."/>
            <person name="Schmutz J."/>
            <person name="Grimwood J."/>
            <person name="Lindquist E."/>
            <person name="Lucas S."/>
            <person name="Grigoriev I.V."/>
            <person name="Schmitt R."/>
            <person name="Kirk D."/>
            <person name="Rokhsar D.S."/>
        </authorList>
    </citation>
    <scope>NUCLEOTIDE SEQUENCE [LARGE SCALE GENOMIC DNA]</scope>
    <source>
        <strain evidence="9">f. Nagariensis / Eve</strain>
    </source>
</reference>
<evidence type="ECO:0000256" key="2">
    <source>
        <dbReference type="ARBA" id="ARBA00006251"/>
    </source>
</evidence>
<name>D8TK09_VOLCA</name>
<dbReference type="Pfam" id="PF00494">
    <property type="entry name" value="SQS_PSY"/>
    <property type="match status" value="1"/>
</dbReference>
<dbReference type="NCBIfam" id="TIGR01559">
    <property type="entry name" value="squal_synth"/>
    <property type="match status" value="1"/>
</dbReference>
<proteinExistence type="inferred from homology"/>
<dbReference type="PANTHER" id="PTHR11626">
    <property type="entry name" value="FARNESYL-DIPHOSPHATE FARNESYLTRANSFERASE"/>
    <property type="match status" value="1"/>
</dbReference>
<dbReference type="InParanoid" id="D8TK09"/>
<dbReference type="InterPro" id="IPR008949">
    <property type="entry name" value="Isoprenoid_synthase_dom_sf"/>
</dbReference>
<comment type="catalytic activity">
    <reaction evidence="7">
        <text>2 (2E,6E)-farnesyl diphosphate + NADH + H(+) = squalene + 2 diphosphate + NAD(+)</text>
        <dbReference type="Rhea" id="RHEA:32299"/>
        <dbReference type="ChEBI" id="CHEBI:15378"/>
        <dbReference type="ChEBI" id="CHEBI:15440"/>
        <dbReference type="ChEBI" id="CHEBI:33019"/>
        <dbReference type="ChEBI" id="CHEBI:57540"/>
        <dbReference type="ChEBI" id="CHEBI:57945"/>
        <dbReference type="ChEBI" id="CHEBI:175763"/>
        <dbReference type="EC" id="2.5.1.21"/>
    </reaction>
</comment>
<keyword evidence="4 7" id="KW-0808">Transferase</keyword>
<evidence type="ECO:0000256" key="1">
    <source>
        <dbReference type="ARBA" id="ARBA00001946"/>
    </source>
</evidence>
<dbReference type="STRING" id="3068.D8TK09"/>
<sequence length="447" mass="50352">MGKLGEVLSHPDEFLPLVRMARAAQKATRLPKDPDLAFCYGILNDVSRSFAIVIQQLPNPLRDAICVFYLVLRGLDTVEDDMALEVSFKVPQLRSFHERIYDRGFTMACGYKHYKRLMAQFGTVVNVFLSLEPAHQKVIADITRRMGHGMADFIEKEVEAVKDYDLYCHYVAGLVGIGLSQLFAASGLESPSIGSEEDLANHMGLFLQKTNIIRDYLEDIMEEPAPRMFWPREIWGRYGPSLEHFKDPVNRKQAVQCLNHMVTDALRHLPYCLQYMKQLKHVLVFRFCAIPQIMAAGTLALCYNNGKVFEGEMVCVVKMRRGQTAKVFETCNDMGDLYRWFIRFLEMLKTKVSVSPRCGYLAAVALPAPFPLPSGGGWEGARPWAPGGPGGGEVDWGPMHLSVSVCLGGRCGCGWGSIAVWMVGFRLRISMEVWRYGRRRDGGAVYE</sequence>
<dbReference type="PROSITE" id="PS01045">
    <property type="entry name" value="SQUALEN_PHYTOEN_SYN_2"/>
    <property type="match status" value="1"/>
</dbReference>
<dbReference type="InterPro" id="IPR044844">
    <property type="entry name" value="Trans_IPPS_euk-type"/>
</dbReference>
<evidence type="ECO:0000256" key="6">
    <source>
        <dbReference type="ARBA" id="ARBA00022842"/>
    </source>
</evidence>
<evidence type="ECO:0000313" key="8">
    <source>
        <dbReference type="EMBL" id="EFJ51981.1"/>
    </source>
</evidence>
<evidence type="ECO:0000256" key="7">
    <source>
        <dbReference type="RuleBase" id="RU368088"/>
    </source>
</evidence>
<dbReference type="InterPro" id="IPR002060">
    <property type="entry name" value="Squ/phyt_synthse"/>
</dbReference>
<dbReference type="OrthoDB" id="431150at2759"/>
<dbReference type="SFLD" id="SFLDG01018">
    <property type="entry name" value="Squalene/Phytoene_Synthase_Lik"/>
    <property type="match status" value="1"/>
</dbReference>
<dbReference type="Proteomes" id="UP000001058">
    <property type="component" value="Unassembled WGS sequence"/>
</dbReference>
<dbReference type="GO" id="GO:0051996">
    <property type="term" value="F:squalene synthase [NAD(P)H] activity"/>
    <property type="evidence" value="ECO:0007669"/>
    <property type="project" value="UniProtKB-UniRule"/>
</dbReference>
<dbReference type="GeneID" id="9624653"/>
<dbReference type="PANTHER" id="PTHR11626:SF2">
    <property type="entry name" value="SQUALENE SYNTHASE"/>
    <property type="match status" value="1"/>
</dbReference>